<name>A0A068VLF9_COFCA</name>
<keyword evidence="3" id="KW-1185">Reference proteome</keyword>
<protein>
    <submittedName>
        <fullName evidence="2">DH200=94 genomic scaffold, scaffold_1304</fullName>
    </submittedName>
</protein>
<evidence type="ECO:0000313" key="3">
    <source>
        <dbReference type="Proteomes" id="UP000295252"/>
    </source>
</evidence>
<evidence type="ECO:0000256" key="1">
    <source>
        <dbReference type="SAM" id="MobiDB-lite"/>
    </source>
</evidence>
<sequence>MKLIAERKNEMKGKDAADKGKADEQRKDDKGKQVVQQVSVPKVPAQPVKILQPGEGTSMVANKKLAEDATQVSGQCSSLKPIDDSIPVVNQFDILNMSDDSRLDPLLLEVRPSVNLQDLVTVEDGDSSEGVEEVEIADDCLQVVSKPANAVEDDDLLQSMDLGVSRRVGLSADSEKVLTARGEKLHRRSKSFDAAVVSYTLSKL</sequence>
<feature type="region of interest" description="Disordered" evidence="1">
    <location>
        <begin position="1"/>
        <end position="41"/>
    </location>
</feature>
<dbReference type="AlphaFoldDB" id="A0A068VLF9"/>
<feature type="compositionally biased region" description="Basic and acidic residues" evidence="1">
    <location>
        <begin position="1"/>
        <end position="32"/>
    </location>
</feature>
<dbReference type="EMBL" id="HG740388">
    <property type="protein sequence ID" value="CDP20513.1"/>
    <property type="molecule type" value="Genomic_DNA"/>
</dbReference>
<accession>A0A068VLF9</accession>
<dbReference type="Gramene" id="CDP20513">
    <property type="protein sequence ID" value="CDP20513"/>
    <property type="gene ID" value="GSCOC_T00000882001"/>
</dbReference>
<organism evidence="2 3">
    <name type="scientific">Coffea canephora</name>
    <name type="common">Robusta coffee</name>
    <dbReference type="NCBI Taxonomy" id="49390"/>
    <lineage>
        <taxon>Eukaryota</taxon>
        <taxon>Viridiplantae</taxon>
        <taxon>Streptophyta</taxon>
        <taxon>Embryophyta</taxon>
        <taxon>Tracheophyta</taxon>
        <taxon>Spermatophyta</taxon>
        <taxon>Magnoliopsida</taxon>
        <taxon>eudicotyledons</taxon>
        <taxon>Gunneridae</taxon>
        <taxon>Pentapetalae</taxon>
        <taxon>asterids</taxon>
        <taxon>lamiids</taxon>
        <taxon>Gentianales</taxon>
        <taxon>Rubiaceae</taxon>
        <taxon>Ixoroideae</taxon>
        <taxon>Gardenieae complex</taxon>
        <taxon>Bertiereae - Coffeeae clade</taxon>
        <taxon>Coffeeae</taxon>
        <taxon>Coffea</taxon>
    </lineage>
</organism>
<evidence type="ECO:0000313" key="2">
    <source>
        <dbReference type="EMBL" id="CDP20513.1"/>
    </source>
</evidence>
<dbReference type="InParanoid" id="A0A068VLF9"/>
<reference evidence="3" key="1">
    <citation type="journal article" date="2014" name="Science">
        <title>The coffee genome provides insight into the convergent evolution of caffeine biosynthesis.</title>
        <authorList>
            <person name="Denoeud F."/>
            <person name="Carretero-Paulet L."/>
            <person name="Dereeper A."/>
            <person name="Droc G."/>
            <person name="Guyot R."/>
            <person name="Pietrella M."/>
            <person name="Zheng C."/>
            <person name="Alberti A."/>
            <person name="Anthony F."/>
            <person name="Aprea G."/>
            <person name="Aury J.M."/>
            <person name="Bento P."/>
            <person name="Bernard M."/>
            <person name="Bocs S."/>
            <person name="Campa C."/>
            <person name="Cenci A."/>
            <person name="Combes M.C."/>
            <person name="Crouzillat D."/>
            <person name="Da Silva C."/>
            <person name="Daddiego L."/>
            <person name="De Bellis F."/>
            <person name="Dussert S."/>
            <person name="Garsmeur O."/>
            <person name="Gayraud T."/>
            <person name="Guignon V."/>
            <person name="Jahn K."/>
            <person name="Jamilloux V."/>
            <person name="Joet T."/>
            <person name="Labadie K."/>
            <person name="Lan T."/>
            <person name="Leclercq J."/>
            <person name="Lepelley M."/>
            <person name="Leroy T."/>
            <person name="Li L.T."/>
            <person name="Librado P."/>
            <person name="Lopez L."/>
            <person name="Munoz A."/>
            <person name="Noel B."/>
            <person name="Pallavicini A."/>
            <person name="Perrotta G."/>
            <person name="Poncet V."/>
            <person name="Pot D."/>
            <person name="Priyono X."/>
            <person name="Rigoreau M."/>
            <person name="Rouard M."/>
            <person name="Rozas J."/>
            <person name="Tranchant-Dubreuil C."/>
            <person name="VanBuren R."/>
            <person name="Zhang Q."/>
            <person name="Andrade A.C."/>
            <person name="Argout X."/>
            <person name="Bertrand B."/>
            <person name="de Kochko A."/>
            <person name="Graziosi G."/>
            <person name="Henry R.J."/>
            <person name="Jayarama X."/>
            <person name="Ming R."/>
            <person name="Nagai C."/>
            <person name="Rounsley S."/>
            <person name="Sankoff D."/>
            <person name="Giuliano G."/>
            <person name="Albert V.A."/>
            <person name="Wincker P."/>
            <person name="Lashermes P."/>
        </authorList>
    </citation>
    <scope>NUCLEOTIDE SEQUENCE [LARGE SCALE GENOMIC DNA]</scope>
    <source>
        <strain evidence="3">cv. DH200-94</strain>
    </source>
</reference>
<proteinExistence type="predicted"/>
<gene>
    <name evidence="2" type="ORF">GSCOC_T00000882001</name>
</gene>
<dbReference type="Proteomes" id="UP000295252">
    <property type="component" value="Unassembled WGS sequence"/>
</dbReference>